<keyword evidence="2" id="KW-1185">Reference proteome</keyword>
<reference evidence="1 2" key="1">
    <citation type="submission" date="2016-07" db="EMBL/GenBank/DDBJ databases">
        <title>Pervasive Adenine N6-methylation of Active Genes in Fungi.</title>
        <authorList>
            <consortium name="DOE Joint Genome Institute"/>
            <person name="Mondo S.J."/>
            <person name="Dannebaum R.O."/>
            <person name="Kuo R.C."/>
            <person name="Labutti K."/>
            <person name="Haridas S."/>
            <person name="Kuo A."/>
            <person name="Salamov A."/>
            <person name="Ahrendt S.R."/>
            <person name="Lipzen A."/>
            <person name="Sullivan W."/>
            <person name="Andreopoulos W.B."/>
            <person name="Clum A."/>
            <person name="Lindquist E."/>
            <person name="Daum C."/>
            <person name="Ramamoorthy G.K."/>
            <person name="Gryganskyi A."/>
            <person name="Culley D."/>
            <person name="Magnuson J.K."/>
            <person name="James T.Y."/>
            <person name="O'Malley M.A."/>
            <person name="Stajich J.E."/>
            <person name="Spatafora J.W."/>
            <person name="Visel A."/>
            <person name="Grigoriev I.V."/>
        </authorList>
    </citation>
    <scope>NUCLEOTIDE SEQUENCE [LARGE SCALE GENOMIC DNA]</scope>
    <source>
        <strain evidence="1 2">NRRL 2496</strain>
    </source>
</reference>
<gene>
    <name evidence="1" type="ORF">BCR43DRAFT_421850</name>
</gene>
<feature type="non-terminal residue" evidence="1">
    <location>
        <position position="72"/>
    </location>
</feature>
<name>A0A1X2HMX4_SYNRA</name>
<protein>
    <recommendedName>
        <fullName evidence="3">WWE domain-containing protein</fullName>
    </recommendedName>
</protein>
<evidence type="ECO:0008006" key="3">
    <source>
        <dbReference type="Google" id="ProtNLM"/>
    </source>
</evidence>
<evidence type="ECO:0000313" key="2">
    <source>
        <dbReference type="Proteomes" id="UP000242180"/>
    </source>
</evidence>
<evidence type="ECO:0000313" key="1">
    <source>
        <dbReference type="EMBL" id="ORZ00698.1"/>
    </source>
</evidence>
<feature type="non-terminal residue" evidence="1">
    <location>
        <position position="1"/>
    </location>
</feature>
<dbReference type="InParanoid" id="A0A1X2HMX4"/>
<accession>A0A1X2HMX4</accession>
<dbReference type="EMBL" id="MCGN01000002">
    <property type="protein sequence ID" value="ORZ00698.1"/>
    <property type="molecule type" value="Genomic_DNA"/>
</dbReference>
<dbReference type="AlphaFoldDB" id="A0A1X2HMX4"/>
<comment type="caution">
    <text evidence="1">The sequence shown here is derived from an EMBL/GenBank/DDBJ whole genome shotgun (WGS) entry which is preliminary data.</text>
</comment>
<dbReference type="Proteomes" id="UP000242180">
    <property type="component" value="Unassembled WGS sequence"/>
</dbReference>
<sequence length="72" mass="8421">SWLVFQGKRWYPLDRSNQLALDHTIAIGGTFVDIQDSHFPKAPRVRVFPKENYLSYLGVKYQLSRVVQPDAW</sequence>
<dbReference type="OrthoDB" id="2324583at2759"/>
<proteinExistence type="predicted"/>
<organism evidence="1 2">
    <name type="scientific">Syncephalastrum racemosum</name>
    <name type="common">Filamentous fungus</name>
    <dbReference type="NCBI Taxonomy" id="13706"/>
    <lineage>
        <taxon>Eukaryota</taxon>
        <taxon>Fungi</taxon>
        <taxon>Fungi incertae sedis</taxon>
        <taxon>Mucoromycota</taxon>
        <taxon>Mucoromycotina</taxon>
        <taxon>Mucoromycetes</taxon>
        <taxon>Mucorales</taxon>
        <taxon>Syncephalastraceae</taxon>
        <taxon>Syncephalastrum</taxon>
    </lineage>
</organism>